<dbReference type="CDD" id="cd01563">
    <property type="entry name" value="Thr-synth_1"/>
    <property type="match status" value="1"/>
</dbReference>
<dbReference type="InterPro" id="IPR026260">
    <property type="entry name" value="Thr_Synthase_bac/arc"/>
</dbReference>
<name>A0ABV3TFE6_9GAMM</name>
<dbReference type="PIRSF" id="PIRSF038945">
    <property type="entry name" value="Thr_synthase"/>
    <property type="match status" value="1"/>
</dbReference>
<evidence type="ECO:0000259" key="13">
    <source>
        <dbReference type="Pfam" id="PF00291"/>
    </source>
</evidence>
<comment type="pathway">
    <text evidence="3 12">Amino-acid biosynthesis; L-threonine biosynthesis; L-threonine from L-aspartate: step 5/5.</text>
</comment>
<dbReference type="InterPro" id="IPR004450">
    <property type="entry name" value="Thr_synthase-like"/>
</dbReference>
<dbReference type="InterPro" id="IPR050214">
    <property type="entry name" value="Cys_Synth/Cystath_Beta-Synth"/>
</dbReference>
<comment type="function">
    <text evidence="12">Catalyzes the gamma-elimination of phosphate from L-phosphohomoserine and the beta-addition of water to produce L-threonine.</text>
</comment>
<comment type="similarity">
    <text evidence="4 12">Belongs to the threonine synthase family.</text>
</comment>
<keyword evidence="12 14" id="KW-0456">Lyase</keyword>
<dbReference type="GO" id="GO:0004795">
    <property type="term" value="F:threonine synthase activity"/>
    <property type="evidence" value="ECO:0007669"/>
    <property type="project" value="UniProtKB-EC"/>
</dbReference>
<comment type="pathway">
    <text evidence="2">Amino-acid biosynthesis; L-cysteine biosynthesis; L-cysteine from L-serine: step 2/2.</text>
</comment>
<dbReference type="RefSeq" id="WP_367958562.1">
    <property type="nucleotide sequence ID" value="NZ_JBAKFK010000002.1"/>
</dbReference>
<evidence type="ECO:0000256" key="7">
    <source>
        <dbReference type="ARBA" id="ARBA00022697"/>
    </source>
</evidence>
<proteinExistence type="inferred from homology"/>
<evidence type="ECO:0000256" key="6">
    <source>
        <dbReference type="ARBA" id="ARBA00022605"/>
    </source>
</evidence>
<reference evidence="14 15" key="1">
    <citation type="submission" date="2024-02" db="EMBL/GenBank/DDBJ databases">
        <title>New especies of Spiribacter isolated from saline water.</title>
        <authorList>
            <person name="Leon M.J."/>
            <person name="De La Haba R."/>
            <person name="Sanchez-Porro C."/>
            <person name="Ventosa A."/>
        </authorList>
    </citation>
    <scope>NUCLEOTIDE SEQUENCE [LARGE SCALE GENOMIC DNA]</scope>
    <source>
        <strain evidence="15">ag22IC6-390</strain>
    </source>
</reference>
<dbReference type="PROSITE" id="PS00165">
    <property type="entry name" value="DEHYDRATASE_SER_THR"/>
    <property type="match status" value="1"/>
</dbReference>
<dbReference type="EC" id="4.2.3.1" evidence="11 12"/>
<gene>
    <name evidence="14" type="primary">thrC</name>
    <name evidence="14" type="ORF">V6X73_05640</name>
</gene>
<evidence type="ECO:0000256" key="11">
    <source>
        <dbReference type="NCBIfam" id="TIGR00260"/>
    </source>
</evidence>
<evidence type="ECO:0000256" key="2">
    <source>
        <dbReference type="ARBA" id="ARBA00004962"/>
    </source>
</evidence>
<evidence type="ECO:0000313" key="15">
    <source>
        <dbReference type="Proteomes" id="UP001556709"/>
    </source>
</evidence>
<comment type="cofactor">
    <cofactor evidence="1 12">
        <name>pyridoxal 5'-phosphate</name>
        <dbReference type="ChEBI" id="CHEBI:597326"/>
    </cofactor>
</comment>
<evidence type="ECO:0000256" key="1">
    <source>
        <dbReference type="ARBA" id="ARBA00001933"/>
    </source>
</evidence>
<dbReference type="EMBL" id="JBAKFM010000002">
    <property type="protein sequence ID" value="MEX0469205.1"/>
    <property type="molecule type" value="Genomic_DNA"/>
</dbReference>
<organism evidence="14 15">
    <name type="scientific">Spiribacter pallidus</name>
    <dbReference type="NCBI Taxonomy" id="1987936"/>
    <lineage>
        <taxon>Bacteria</taxon>
        <taxon>Pseudomonadati</taxon>
        <taxon>Pseudomonadota</taxon>
        <taxon>Gammaproteobacteria</taxon>
        <taxon>Chromatiales</taxon>
        <taxon>Ectothiorhodospiraceae</taxon>
        <taxon>Spiribacter</taxon>
    </lineage>
</organism>
<sequence>MSASGRYTGLIGRYADRLPIDNDAPAVSLGEGNTPLIRLDHLVADLPGEVALYVKYEGLNPTGSFKDRGMTTAVTQAVHEGSRAIICASTGNTSASAAAYAARAGIKAFVLIPDGKIAMGKLAQAIMHGAEVLQIRGNFDDGMRIVKAMAEQAPVSLVNSVNPYRLQGQKTAAFEICESLGRAPDYHCLPVGNAGNITAYWMGYSEMALAPGAAGTAACGFCNGDCVYHQNAVAHRPVMLGYQASGSAPFLRGGPVEQPETIATAIRIGAPQSWEYALTASRESGGWFDEFDDEAILEAQWLLASREGIFCEPASAVSVAGALRDIRAGHIEPGSTVVCTLTGHGLKDPDVAKRHAEAAVSTVDATDGAVREAILGKMA</sequence>
<evidence type="ECO:0000313" key="14">
    <source>
        <dbReference type="EMBL" id="MEX0469205.1"/>
    </source>
</evidence>
<dbReference type="Pfam" id="PF00291">
    <property type="entry name" value="PALP"/>
    <property type="match status" value="1"/>
</dbReference>
<keyword evidence="7 12" id="KW-0791">Threonine biosynthesis</keyword>
<dbReference type="NCBIfam" id="TIGR00260">
    <property type="entry name" value="thrC"/>
    <property type="match status" value="1"/>
</dbReference>
<accession>A0ABV3TFE6</accession>
<evidence type="ECO:0000256" key="4">
    <source>
        <dbReference type="ARBA" id="ARBA00005517"/>
    </source>
</evidence>
<dbReference type="InterPro" id="IPR000634">
    <property type="entry name" value="Ser/Thr_deHydtase_PyrdxlP-BS"/>
</dbReference>
<keyword evidence="15" id="KW-1185">Reference proteome</keyword>
<comment type="catalytic activity">
    <reaction evidence="9">
        <text>O-acetyl-L-serine + hydrogen sulfide = L-cysteine + acetate</text>
        <dbReference type="Rhea" id="RHEA:14829"/>
        <dbReference type="ChEBI" id="CHEBI:29919"/>
        <dbReference type="ChEBI" id="CHEBI:30089"/>
        <dbReference type="ChEBI" id="CHEBI:35235"/>
        <dbReference type="ChEBI" id="CHEBI:58340"/>
        <dbReference type="EC" id="2.5.1.47"/>
    </reaction>
</comment>
<dbReference type="InterPro" id="IPR036052">
    <property type="entry name" value="TrpB-like_PALP_sf"/>
</dbReference>
<evidence type="ECO:0000256" key="12">
    <source>
        <dbReference type="PIRNR" id="PIRNR038945"/>
    </source>
</evidence>
<keyword evidence="6 12" id="KW-0028">Amino-acid biosynthesis</keyword>
<evidence type="ECO:0000256" key="3">
    <source>
        <dbReference type="ARBA" id="ARBA00004979"/>
    </source>
</evidence>
<dbReference type="SUPFAM" id="SSF53686">
    <property type="entry name" value="Tryptophan synthase beta subunit-like PLP-dependent enzymes"/>
    <property type="match status" value="1"/>
</dbReference>
<evidence type="ECO:0000256" key="5">
    <source>
        <dbReference type="ARBA" id="ARBA00018679"/>
    </source>
</evidence>
<dbReference type="PANTHER" id="PTHR10314">
    <property type="entry name" value="CYSTATHIONINE BETA-SYNTHASE"/>
    <property type="match status" value="1"/>
</dbReference>
<dbReference type="InterPro" id="IPR001926">
    <property type="entry name" value="TrpB-like_PALP"/>
</dbReference>
<comment type="catalytic activity">
    <reaction evidence="10 12">
        <text>O-phospho-L-homoserine + H2O = L-threonine + phosphate</text>
        <dbReference type="Rhea" id="RHEA:10840"/>
        <dbReference type="ChEBI" id="CHEBI:15377"/>
        <dbReference type="ChEBI" id="CHEBI:43474"/>
        <dbReference type="ChEBI" id="CHEBI:57590"/>
        <dbReference type="ChEBI" id="CHEBI:57926"/>
        <dbReference type="EC" id="4.2.3.1"/>
    </reaction>
</comment>
<evidence type="ECO:0000256" key="8">
    <source>
        <dbReference type="ARBA" id="ARBA00022898"/>
    </source>
</evidence>
<dbReference type="Gene3D" id="3.40.50.1100">
    <property type="match status" value="2"/>
</dbReference>
<comment type="caution">
    <text evidence="14">The sequence shown here is derived from an EMBL/GenBank/DDBJ whole genome shotgun (WGS) entry which is preliminary data.</text>
</comment>
<protein>
    <recommendedName>
        <fullName evidence="5 11">Threonine synthase</fullName>
        <ecNumber evidence="11 12">4.2.3.1</ecNumber>
    </recommendedName>
</protein>
<feature type="domain" description="Tryptophan synthase beta chain-like PALP" evidence="13">
    <location>
        <begin position="27"/>
        <end position="343"/>
    </location>
</feature>
<keyword evidence="8 12" id="KW-0663">Pyridoxal phosphate</keyword>
<evidence type="ECO:0000256" key="9">
    <source>
        <dbReference type="ARBA" id="ARBA00047931"/>
    </source>
</evidence>
<dbReference type="Proteomes" id="UP001556709">
    <property type="component" value="Unassembled WGS sequence"/>
</dbReference>
<evidence type="ECO:0000256" key="10">
    <source>
        <dbReference type="ARBA" id="ARBA00049144"/>
    </source>
</evidence>